<evidence type="ECO:0000256" key="8">
    <source>
        <dbReference type="SAM" id="MobiDB-lite"/>
    </source>
</evidence>
<feature type="compositionally biased region" description="Basic residues" evidence="8">
    <location>
        <begin position="941"/>
        <end position="952"/>
    </location>
</feature>
<evidence type="ECO:0000256" key="5">
    <source>
        <dbReference type="ARBA" id="ARBA00022759"/>
    </source>
</evidence>
<reference evidence="12" key="1">
    <citation type="journal article" date="2015" name="Proc. Natl. Acad. Sci. U.S.A.">
        <title>Genome sequence of the Asian Tiger mosquito, Aedes albopictus, reveals insights into its biology, genetics, and evolution.</title>
        <authorList>
            <person name="Chen X.G."/>
            <person name="Jiang X."/>
            <person name="Gu J."/>
            <person name="Xu M."/>
            <person name="Wu Y."/>
            <person name="Deng Y."/>
            <person name="Zhang C."/>
            <person name="Bonizzoni M."/>
            <person name="Dermauw W."/>
            <person name="Vontas J."/>
            <person name="Armbruster P."/>
            <person name="Huang X."/>
            <person name="Yang Y."/>
            <person name="Zhang H."/>
            <person name="He W."/>
            <person name="Peng H."/>
            <person name="Liu Y."/>
            <person name="Wu K."/>
            <person name="Chen J."/>
            <person name="Lirakis M."/>
            <person name="Topalis P."/>
            <person name="Van Leeuwen T."/>
            <person name="Hall A.B."/>
            <person name="Jiang X."/>
            <person name="Thorpe C."/>
            <person name="Mueller R.L."/>
            <person name="Sun C."/>
            <person name="Waterhouse R.M."/>
            <person name="Yan G."/>
            <person name="Tu Z.J."/>
            <person name="Fang X."/>
            <person name="James A.A."/>
        </authorList>
    </citation>
    <scope>NUCLEOTIDE SEQUENCE [LARGE SCALE GENOMIC DNA]</scope>
    <source>
        <strain evidence="12">Foshan</strain>
    </source>
</reference>
<dbReference type="CDD" id="cd01647">
    <property type="entry name" value="RT_LTR"/>
    <property type="match status" value="1"/>
</dbReference>
<dbReference type="InterPro" id="IPR012337">
    <property type="entry name" value="RNaseH-like_sf"/>
</dbReference>
<dbReference type="Pfam" id="PF00078">
    <property type="entry name" value="RVT_1"/>
    <property type="match status" value="1"/>
</dbReference>
<evidence type="ECO:0000313" key="11">
    <source>
        <dbReference type="EnsemblMetazoa" id="AALFPA23_019765.P29103"/>
    </source>
</evidence>
<organism evidence="11 12">
    <name type="scientific">Aedes albopictus</name>
    <name type="common">Asian tiger mosquito</name>
    <name type="synonym">Stegomyia albopicta</name>
    <dbReference type="NCBI Taxonomy" id="7160"/>
    <lineage>
        <taxon>Eukaryota</taxon>
        <taxon>Metazoa</taxon>
        <taxon>Ecdysozoa</taxon>
        <taxon>Arthropoda</taxon>
        <taxon>Hexapoda</taxon>
        <taxon>Insecta</taxon>
        <taxon>Pterygota</taxon>
        <taxon>Neoptera</taxon>
        <taxon>Endopterygota</taxon>
        <taxon>Diptera</taxon>
        <taxon>Nematocera</taxon>
        <taxon>Culicoidea</taxon>
        <taxon>Culicidae</taxon>
        <taxon>Culicinae</taxon>
        <taxon>Aedini</taxon>
        <taxon>Aedes</taxon>
        <taxon>Stegomyia</taxon>
    </lineage>
</organism>
<dbReference type="SUPFAM" id="SSF56672">
    <property type="entry name" value="DNA/RNA polymerases"/>
    <property type="match status" value="1"/>
</dbReference>
<dbReference type="InterPro" id="IPR001584">
    <property type="entry name" value="Integrase_cat-core"/>
</dbReference>
<keyword evidence="7" id="KW-0695">RNA-directed DNA polymerase</keyword>
<keyword evidence="6" id="KW-0378">Hydrolase</keyword>
<dbReference type="InterPro" id="IPR041373">
    <property type="entry name" value="RT_RNaseH"/>
</dbReference>
<keyword evidence="3" id="KW-0548">Nucleotidyltransferase</keyword>
<dbReference type="EC" id="2.7.7.49" evidence="1"/>
<keyword evidence="12" id="KW-1185">Reference proteome</keyword>
<dbReference type="Gene3D" id="3.10.10.10">
    <property type="entry name" value="HIV Type 1 Reverse Transcriptase, subunit A, domain 1"/>
    <property type="match status" value="1"/>
</dbReference>
<evidence type="ECO:0000256" key="1">
    <source>
        <dbReference type="ARBA" id="ARBA00012493"/>
    </source>
</evidence>
<dbReference type="Gene3D" id="1.10.340.70">
    <property type="match status" value="1"/>
</dbReference>
<dbReference type="InterPro" id="IPR043502">
    <property type="entry name" value="DNA/RNA_pol_sf"/>
</dbReference>
<evidence type="ECO:0000256" key="7">
    <source>
        <dbReference type="ARBA" id="ARBA00022918"/>
    </source>
</evidence>
<dbReference type="PANTHER" id="PTHR37984">
    <property type="entry name" value="PROTEIN CBG26694"/>
    <property type="match status" value="1"/>
</dbReference>
<dbReference type="Gene3D" id="3.10.20.370">
    <property type="match status" value="1"/>
</dbReference>
<evidence type="ECO:0000256" key="2">
    <source>
        <dbReference type="ARBA" id="ARBA00022679"/>
    </source>
</evidence>
<evidence type="ECO:0000259" key="10">
    <source>
        <dbReference type="PROSITE" id="PS50994"/>
    </source>
</evidence>
<dbReference type="InterPro" id="IPR041588">
    <property type="entry name" value="Integrase_H2C2"/>
</dbReference>
<dbReference type="Pfam" id="PF17921">
    <property type="entry name" value="Integrase_H2C2"/>
    <property type="match status" value="1"/>
</dbReference>
<dbReference type="Gene3D" id="3.30.420.10">
    <property type="entry name" value="Ribonuclease H-like superfamily/Ribonuclease H"/>
    <property type="match status" value="1"/>
</dbReference>
<dbReference type="InterPro" id="IPR050951">
    <property type="entry name" value="Retrovirus_Pol_polyprotein"/>
</dbReference>
<dbReference type="Pfam" id="PF17917">
    <property type="entry name" value="RT_RNaseH"/>
    <property type="match status" value="1"/>
</dbReference>
<proteinExistence type="predicted"/>
<dbReference type="PANTHER" id="PTHR37984:SF11">
    <property type="entry name" value="INTEGRASE CATALYTIC DOMAIN-CONTAINING PROTEIN"/>
    <property type="match status" value="1"/>
</dbReference>
<feature type="domain" description="Integrase catalytic" evidence="10">
    <location>
        <begin position="620"/>
        <end position="778"/>
    </location>
</feature>
<accession>A0ABM1ZM03</accession>
<feature type="domain" description="Reverse transcriptase" evidence="9">
    <location>
        <begin position="65"/>
        <end position="245"/>
    </location>
</feature>
<dbReference type="GeneID" id="134287643"/>
<sequence length="958" mass="109506">MINSIDLHDTASGAPTEFPKIPGAGVRFRIDESVTPKQIIRYSIPKAFETATNLRMRSMEMNGIIERADKEHDVISYVSPLVLVPKGNNDFRIVVDYREVNKAIIREPYPMPSLEKIWADIPCGKGTLFFTKLDLKDAYFHVELQEDVRHYTTFMTANGLMRFKRLPFGLSCAPELFQRVMERLLIGCKNIIVYLDDILIFALTMEELEILVAKVKEILKSNNLTINENKSVYNQTSVEFLGFDIDGSGILPMNNKISDIKGFKRPKDTSELRSFLGMLTFISPFILNFSHKTKPLRDLLKSKCRFEWSEAHQTAFEDLKSAAETDLIKRGYFDEKDKTILYTDASPWGLGAVLVQENNSGEHRIIACASKSLTSAECRYPQLHREALAIVWAMERFVYYLLGRQFVLRSDSEALMFMMKGKNRKDVGKRIMSRAEGWLLRTDHFWFDFEHVAGISNIADAASRIAVRRDDPHFGKEKESHELCCVIANPDTLSSQLLALTNKQVGDETTKNKELQAVVSCIGKSERWPVEISKYQAFQSNLYTQGDIVMKDEKMVLPAKLRERALRLAHRSHPGMSTMKNILRQGLWWPGMDREIENFVKSCPECQMVTVYNRPPPITMTELPNNVWDYVSMDFSTASDLHNWKALILTDNYSRFLVAIPMDKTDTDAVKRALKKVFNTYYIPKTMKADNGPPFNSVELRTWLKEAWGIKLINSTPLNPTENGLVERSMQGINKITVIAKLGRLNWKDALADYVAAYNSWPHNVTKVPPAELMFGRTVRSLLPNLRTDYKITDDGELRDRDQTAKFIRNTREDTRRHALEPQIRVGDNVLVLQTKRDKADTPYKNTIHKVVQVTGGRATIMDMTTKKSYDRSVKFLKKFVEPTADGTHQDTFSPEEEESSMQAGEDPAVQPSSAGEQSILDDVGANGRPHTSAYNDQLQRRRNCRTIRKPKRYIDVP</sequence>
<keyword evidence="2" id="KW-0808">Transferase</keyword>
<evidence type="ECO:0000256" key="6">
    <source>
        <dbReference type="ARBA" id="ARBA00022801"/>
    </source>
</evidence>
<dbReference type="Proteomes" id="UP000069940">
    <property type="component" value="Unassembled WGS sequence"/>
</dbReference>
<evidence type="ECO:0000259" key="9">
    <source>
        <dbReference type="PROSITE" id="PS50878"/>
    </source>
</evidence>
<dbReference type="PROSITE" id="PS50994">
    <property type="entry name" value="INTEGRASE"/>
    <property type="match status" value="1"/>
</dbReference>
<evidence type="ECO:0000313" key="12">
    <source>
        <dbReference type="Proteomes" id="UP000069940"/>
    </source>
</evidence>
<keyword evidence="4" id="KW-0540">Nuclease</keyword>
<dbReference type="Gene3D" id="3.30.70.270">
    <property type="match status" value="2"/>
</dbReference>
<dbReference type="RefSeq" id="XP_062706184.1">
    <property type="nucleotide sequence ID" value="XM_062850200.1"/>
</dbReference>
<evidence type="ECO:0000256" key="4">
    <source>
        <dbReference type="ARBA" id="ARBA00022722"/>
    </source>
</evidence>
<dbReference type="Pfam" id="PF00665">
    <property type="entry name" value="rve"/>
    <property type="match status" value="1"/>
</dbReference>
<dbReference type="InterPro" id="IPR000477">
    <property type="entry name" value="RT_dom"/>
</dbReference>
<protein>
    <recommendedName>
        <fullName evidence="1">RNA-directed DNA polymerase</fullName>
        <ecNumber evidence="1">2.7.7.49</ecNumber>
    </recommendedName>
</protein>
<dbReference type="SUPFAM" id="SSF53098">
    <property type="entry name" value="Ribonuclease H-like"/>
    <property type="match status" value="1"/>
</dbReference>
<dbReference type="CDD" id="cd09274">
    <property type="entry name" value="RNase_HI_RT_Ty3"/>
    <property type="match status" value="1"/>
</dbReference>
<dbReference type="EnsemblMetazoa" id="AALFPA23_019765.R29103">
    <property type="protein sequence ID" value="AALFPA23_019765.P29103"/>
    <property type="gene ID" value="AALFPA23_019765"/>
</dbReference>
<dbReference type="InterPro" id="IPR036397">
    <property type="entry name" value="RNaseH_sf"/>
</dbReference>
<feature type="region of interest" description="Disordered" evidence="8">
    <location>
        <begin position="885"/>
        <end position="958"/>
    </location>
</feature>
<name>A0ABM1ZM03_AEDAL</name>
<keyword evidence="5" id="KW-0255">Endonuclease</keyword>
<evidence type="ECO:0000256" key="3">
    <source>
        <dbReference type="ARBA" id="ARBA00022695"/>
    </source>
</evidence>
<dbReference type="InterPro" id="IPR043128">
    <property type="entry name" value="Rev_trsase/Diguanyl_cyclase"/>
</dbReference>
<reference evidence="11" key="2">
    <citation type="submission" date="2025-05" db="UniProtKB">
        <authorList>
            <consortium name="EnsemblMetazoa"/>
        </authorList>
    </citation>
    <scope>IDENTIFICATION</scope>
    <source>
        <strain evidence="11">Foshan</strain>
    </source>
</reference>
<dbReference type="PROSITE" id="PS50878">
    <property type="entry name" value="RT_POL"/>
    <property type="match status" value="1"/>
</dbReference>